<evidence type="ECO:0000256" key="2">
    <source>
        <dbReference type="ARBA" id="ARBA00022490"/>
    </source>
</evidence>
<dbReference type="NCBIfam" id="NF008629">
    <property type="entry name" value="PRK11617.1"/>
    <property type="match status" value="1"/>
</dbReference>
<name>A0A7C9BEI8_9BACT</name>
<comment type="caution">
    <text evidence="7">The sequence shown here is derived from an EMBL/GenBank/DDBJ whole genome shotgun (WGS) entry which is preliminary data.</text>
</comment>
<keyword evidence="4 6" id="KW-0255">Endonuclease</keyword>
<dbReference type="HAMAP" id="MF_00801">
    <property type="entry name" value="Endonuclease_5"/>
    <property type="match status" value="1"/>
</dbReference>
<dbReference type="PANTHER" id="PTHR28511">
    <property type="entry name" value="ENDONUCLEASE V"/>
    <property type="match status" value="1"/>
</dbReference>
<evidence type="ECO:0000313" key="8">
    <source>
        <dbReference type="Proteomes" id="UP000479293"/>
    </source>
</evidence>
<dbReference type="EMBL" id="WHLY01000002">
    <property type="protein sequence ID" value="MPR32723.1"/>
    <property type="molecule type" value="Genomic_DNA"/>
</dbReference>
<keyword evidence="5 6" id="KW-0378">Hydrolase</keyword>
<keyword evidence="8" id="KW-1185">Reference proteome</keyword>
<dbReference type="GO" id="GO:0016891">
    <property type="term" value="F:RNA endonuclease activity producing 5'-phosphomonoesters, hydrolytic mechanism"/>
    <property type="evidence" value="ECO:0007669"/>
    <property type="project" value="TreeGrafter"/>
</dbReference>
<dbReference type="PANTHER" id="PTHR28511:SF1">
    <property type="entry name" value="ENDONUCLEASE V"/>
    <property type="match status" value="1"/>
</dbReference>
<comment type="similarity">
    <text evidence="6">Belongs to the endonuclease V family.</text>
</comment>
<evidence type="ECO:0000256" key="4">
    <source>
        <dbReference type="ARBA" id="ARBA00022759"/>
    </source>
</evidence>
<dbReference type="Gene3D" id="3.30.2170.10">
    <property type="entry name" value="archaeoglobus fulgidus dsm 4304 superfamily"/>
    <property type="match status" value="1"/>
</dbReference>
<accession>A0A7C9BEI8</accession>
<feature type="binding site" evidence="6">
    <location>
        <position position="44"/>
    </location>
    <ligand>
        <name>Mg(2+)</name>
        <dbReference type="ChEBI" id="CHEBI:18420"/>
    </ligand>
</feature>
<dbReference type="InterPro" id="IPR007581">
    <property type="entry name" value="Endonuclease-V"/>
</dbReference>
<feature type="site" description="Interaction with target DNA" evidence="6">
    <location>
        <position position="82"/>
    </location>
</feature>
<keyword evidence="6" id="KW-0227">DNA damage</keyword>
<feature type="binding site" evidence="6">
    <location>
        <position position="112"/>
    </location>
    <ligand>
        <name>Mg(2+)</name>
        <dbReference type="ChEBI" id="CHEBI:18420"/>
    </ligand>
</feature>
<evidence type="ECO:0000256" key="6">
    <source>
        <dbReference type="HAMAP-Rule" id="MF_00801"/>
    </source>
</evidence>
<dbReference type="GO" id="GO:0003727">
    <property type="term" value="F:single-stranded RNA binding"/>
    <property type="evidence" value="ECO:0007669"/>
    <property type="project" value="TreeGrafter"/>
</dbReference>
<dbReference type="CDD" id="cd06559">
    <property type="entry name" value="Endonuclease_V"/>
    <property type="match status" value="1"/>
</dbReference>
<keyword evidence="6" id="KW-0479">Metal-binding</keyword>
<keyword evidence="2 6" id="KW-0963">Cytoplasm</keyword>
<keyword evidence="6" id="KW-0234">DNA repair</keyword>
<dbReference type="GO" id="GO:0005737">
    <property type="term" value="C:cytoplasm"/>
    <property type="evidence" value="ECO:0007669"/>
    <property type="project" value="UniProtKB-SubCell"/>
</dbReference>
<dbReference type="EC" id="3.1.21.7" evidence="6"/>
<evidence type="ECO:0000256" key="1">
    <source>
        <dbReference type="ARBA" id="ARBA00004496"/>
    </source>
</evidence>
<reference evidence="7 8" key="1">
    <citation type="submission" date="2019-10" db="EMBL/GenBank/DDBJ databases">
        <title>Draft Genome Sequence of Cytophagaceae sp. SJW1-29.</title>
        <authorList>
            <person name="Choi A."/>
        </authorList>
    </citation>
    <scope>NUCLEOTIDE SEQUENCE [LARGE SCALE GENOMIC DNA]</scope>
    <source>
        <strain evidence="7 8">SJW1-29</strain>
    </source>
</reference>
<dbReference type="Pfam" id="PF04493">
    <property type="entry name" value="Endonuclease_5"/>
    <property type="match status" value="1"/>
</dbReference>
<keyword evidence="3 6" id="KW-0540">Nuclease</keyword>
<comment type="catalytic activity">
    <reaction evidence="6">
        <text>Endonucleolytic cleavage at apurinic or apyrimidinic sites to products with a 5'-phosphate.</text>
        <dbReference type="EC" id="3.1.21.7"/>
    </reaction>
</comment>
<comment type="function">
    <text evidence="6">DNA repair enzyme involved in the repair of deaminated bases. Selectively cleaves double-stranded DNA at the second phosphodiester bond 3' to a deoxyinosine leaving behind the intact lesion on the nicked DNA.</text>
</comment>
<dbReference type="GO" id="GO:0043737">
    <property type="term" value="F:deoxyribonuclease V activity"/>
    <property type="evidence" value="ECO:0007669"/>
    <property type="project" value="UniProtKB-UniRule"/>
</dbReference>
<organism evidence="7 8">
    <name type="scientific">Salmonirosea aquatica</name>
    <dbReference type="NCBI Taxonomy" id="2654236"/>
    <lineage>
        <taxon>Bacteria</taxon>
        <taxon>Pseudomonadati</taxon>
        <taxon>Bacteroidota</taxon>
        <taxon>Cytophagia</taxon>
        <taxon>Cytophagales</taxon>
        <taxon>Spirosomataceae</taxon>
        <taxon>Salmonirosea</taxon>
    </lineage>
</organism>
<dbReference type="RefSeq" id="WP_152757407.1">
    <property type="nucleotide sequence ID" value="NZ_WHLY01000002.1"/>
</dbReference>
<dbReference type="Proteomes" id="UP000479293">
    <property type="component" value="Unassembled WGS sequence"/>
</dbReference>
<protein>
    <recommendedName>
        <fullName evidence="6">Endonuclease V</fullName>
        <ecNumber evidence="6">3.1.21.7</ecNumber>
    </recommendedName>
    <alternativeName>
        <fullName evidence="6">Deoxyinosine 3'endonuclease</fullName>
    </alternativeName>
    <alternativeName>
        <fullName evidence="6">Deoxyribonuclease V</fullName>
        <shortName evidence="6">DNase V</shortName>
    </alternativeName>
</protein>
<evidence type="ECO:0000313" key="7">
    <source>
        <dbReference type="EMBL" id="MPR32723.1"/>
    </source>
</evidence>
<proteinExistence type="inferred from homology"/>
<sequence length="230" mass="25516">MATYQNLHPWTVTPAEAVALQQRLRERVRIEPLPAEPETIAGCDISFNKYEETVYAGIVVLRLSTLEVLEEVGVVSTAPFPYVPGLLTFREGPALIEAWQKLTIEPDVVMFDGHGIAHPRRMGIATHMGLWINRPSFGCGKSVLAGKFDDPAPERGNWTPMLHRGDTIGAALRTKNKVNPVFVSPGHLIDLPTAIDLTLRCDGGYRLPEPTRRAHLFVNALRREHLSPSD</sequence>
<comment type="cofactor">
    <cofactor evidence="6">
        <name>Mg(2+)</name>
        <dbReference type="ChEBI" id="CHEBI:18420"/>
    </cofactor>
</comment>
<dbReference type="GO" id="GO:0006281">
    <property type="term" value="P:DNA repair"/>
    <property type="evidence" value="ECO:0007669"/>
    <property type="project" value="UniProtKB-UniRule"/>
</dbReference>
<gene>
    <name evidence="6" type="primary">nfi</name>
    <name evidence="7" type="ORF">GBK04_04980</name>
</gene>
<keyword evidence="6" id="KW-0460">Magnesium</keyword>
<comment type="subcellular location">
    <subcellularLocation>
        <location evidence="1 6">Cytoplasm</location>
    </subcellularLocation>
</comment>
<dbReference type="AlphaFoldDB" id="A0A7C9BEI8"/>
<evidence type="ECO:0000256" key="5">
    <source>
        <dbReference type="ARBA" id="ARBA00022801"/>
    </source>
</evidence>
<dbReference type="GO" id="GO:0000287">
    <property type="term" value="F:magnesium ion binding"/>
    <property type="evidence" value="ECO:0007669"/>
    <property type="project" value="UniProtKB-UniRule"/>
</dbReference>
<evidence type="ECO:0000256" key="3">
    <source>
        <dbReference type="ARBA" id="ARBA00022722"/>
    </source>
</evidence>